<dbReference type="Proteomes" id="UP000601597">
    <property type="component" value="Unassembled WGS sequence"/>
</dbReference>
<comment type="pathway">
    <text evidence="1">Bacterial outer membrane biogenesis; LPS O-antigen biosynthesis.</text>
</comment>
<protein>
    <submittedName>
        <fullName evidence="5">UDP-glucose 4-epimerase</fullName>
    </submittedName>
</protein>
<evidence type="ECO:0000256" key="2">
    <source>
        <dbReference type="ARBA" id="ARBA00007637"/>
    </source>
</evidence>
<dbReference type="InterPro" id="IPR001509">
    <property type="entry name" value="Epimerase_deHydtase"/>
</dbReference>
<reference evidence="6" key="1">
    <citation type="journal article" date="2019" name="Int. J. Syst. Evol. Microbiol.">
        <title>The Global Catalogue of Microorganisms (GCM) 10K type strain sequencing project: providing services to taxonomists for standard genome sequencing and annotation.</title>
        <authorList>
            <consortium name="The Broad Institute Genomics Platform"/>
            <consortium name="The Broad Institute Genome Sequencing Center for Infectious Disease"/>
            <person name="Wu L."/>
            <person name="Ma J."/>
        </authorList>
    </citation>
    <scope>NUCLEOTIDE SEQUENCE [LARGE SCALE GENOMIC DNA]</scope>
    <source>
        <strain evidence="6">KCTC 22280</strain>
    </source>
</reference>
<evidence type="ECO:0000256" key="3">
    <source>
        <dbReference type="SAM" id="MobiDB-lite"/>
    </source>
</evidence>
<gene>
    <name evidence="5" type="ORF">GCM10007071_24990</name>
</gene>
<dbReference type="SUPFAM" id="SSF51735">
    <property type="entry name" value="NAD(P)-binding Rossmann-fold domains"/>
    <property type="match status" value="1"/>
</dbReference>
<dbReference type="PANTHER" id="PTHR43000">
    <property type="entry name" value="DTDP-D-GLUCOSE 4,6-DEHYDRATASE-RELATED"/>
    <property type="match status" value="1"/>
</dbReference>
<dbReference type="InterPro" id="IPR036291">
    <property type="entry name" value="NAD(P)-bd_dom_sf"/>
</dbReference>
<dbReference type="EMBL" id="BMXV01000005">
    <property type="protein sequence ID" value="GGY76490.1"/>
    <property type="molecule type" value="Genomic_DNA"/>
</dbReference>
<dbReference type="Gene3D" id="3.40.50.720">
    <property type="entry name" value="NAD(P)-binding Rossmann-like Domain"/>
    <property type="match status" value="1"/>
</dbReference>
<comment type="caution">
    <text evidence="5">The sequence shown here is derived from an EMBL/GenBank/DDBJ whole genome shotgun (WGS) entry which is preliminary data.</text>
</comment>
<sequence>MQEELASADVVVHCAARVHVMADSAADPLTEFRRVNVDGSLDLARRAAEVGVRRFVFISSVKVNGEHTDYRPPFEADEPPGPEDPYGISKREAEDGLRALARETGMEVVIVRPPLVYGPGVKGNFRSLLKLARLPIPLPFGVIENRRSLVYLENLVDFIVCVAQHPQAANETFLVSDGKDMSTTQLLRVLRRSTGSAAMLLPVPVVCFWWAGALLGKKPLVQRLCGSLQLDISKARQLLSWSPPFSVEEGLANTVQAEHDS</sequence>
<name>A0ABQ3B2B3_9GAMM</name>
<dbReference type="Pfam" id="PF01370">
    <property type="entry name" value="Epimerase"/>
    <property type="match status" value="1"/>
</dbReference>
<evidence type="ECO:0000313" key="5">
    <source>
        <dbReference type="EMBL" id="GGY76490.1"/>
    </source>
</evidence>
<organism evidence="5 6">
    <name type="scientific">Marinobacter zhanjiangensis</name>
    <dbReference type="NCBI Taxonomy" id="578215"/>
    <lineage>
        <taxon>Bacteria</taxon>
        <taxon>Pseudomonadati</taxon>
        <taxon>Pseudomonadota</taxon>
        <taxon>Gammaproteobacteria</taxon>
        <taxon>Pseudomonadales</taxon>
        <taxon>Marinobacteraceae</taxon>
        <taxon>Marinobacter</taxon>
    </lineage>
</organism>
<feature type="region of interest" description="Disordered" evidence="3">
    <location>
        <begin position="69"/>
        <end position="89"/>
    </location>
</feature>
<comment type="similarity">
    <text evidence="2">Belongs to the NAD(P)-dependent epimerase/dehydratase family.</text>
</comment>
<evidence type="ECO:0000259" key="4">
    <source>
        <dbReference type="Pfam" id="PF01370"/>
    </source>
</evidence>
<evidence type="ECO:0000256" key="1">
    <source>
        <dbReference type="ARBA" id="ARBA00005125"/>
    </source>
</evidence>
<proteinExistence type="inferred from homology"/>
<accession>A0ABQ3B2B3</accession>
<evidence type="ECO:0000313" key="6">
    <source>
        <dbReference type="Proteomes" id="UP000601597"/>
    </source>
</evidence>
<feature type="domain" description="NAD-dependent epimerase/dehydratase" evidence="4">
    <location>
        <begin position="7"/>
        <end position="172"/>
    </location>
</feature>
<keyword evidence="6" id="KW-1185">Reference proteome</keyword>